<feature type="compositionally biased region" description="Polar residues" evidence="4">
    <location>
        <begin position="475"/>
        <end position="488"/>
    </location>
</feature>
<dbReference type="InterPro" id="IPR037026">
    <property type="entry name" value="Vgr_OB-fold_dom_sf"/>
</dbReference>
<evidence type="ECO:0000256" key="1">
    <source>
        <dbReference type="ARBA" id="ARBA00004613"/>
    </source>
</evidence>
<dbReference type="SUPFAM" id="SSF69255">
    <property type="entry name" value="gp5 N-terminal domain-like"/>
    <property type="match status" value="1"/>
</dbReference>
<dbReference type="Gene3D" id="2.40.50.230">
    <property type="entry name" value="Gp5 N-terminal domain"/>
    <property type="match status" value="1"/>
</dbReference>
<evidence type="ECO:0000256" key="4">
    <source>
        <dbReference type="SAM" id="MobiDB-lite"/>
    </source>
</evidence>
<accession>A0A177N948</accession>
<evidence type="ECO:0000256" key="2">
    <source>
        <dbReference type="ARBA" id="ARBA00005558"/>
    </source>
</evidence>
<dbReference type="SUPFAM" id="SSF69349">
    <property type="entry name" value="Phage fibre proteins"/>
    <property type="match status" value="1"/>
</dbReference>
<proteinExistence type="inferred from homology"/>
<feature type="region of interest" description="Disordered" evidence="4">
    <location>
        <begin position="474"/>
        <end position="494"/>
    </location>
</feature>
<dbReference type="Pfam" id="PF05954">
    <property type="entry name" value="Phage_GPD"/>
    <property type="match status" value="1"/>
</dbReference>
<feature type="domain" description="Gp5/Type VI secretion system Vgr C-terminal trimerisation" evidence="6">
    <location>
        <begin position="479"/>
        <end position="587"/>
    </location>
</feature>
<dbReference type="NCBIfam" id="TIGR01646">
    <property type="entry name" value="vgr_GE"/>
    <property type="match status" value="1"/>
</dbReference>
<evidence type="ECO:0000256" key="3">
    <source>
        <dbReference type="ARBA" id="ARBA00022525"/>
    </source>
</evidence>
<feature type="domain" description="Gp5/Type VI secretion system Vgr protein OB-fold" evidence="5">
    <location>
        <begin position="393"/>
        <end position="462"/>
    </location>
</feature>
<name>A0A177N948_9GAMM</name>
<dbReference type="InterPro" id="IPR006531">
    <property type="entry name" value="Gp5/Vgr_OB"/>
</dbReference>
<dbReference type="Gene3D" id="3.55.50.10">
    <property type="entry name" value="Baseplate protein-like domains"/>
    <property type="match status" value="1"/>
</dbReference>
<dbReference type="InterPro" id="IPR006533">
    <property type="entry name" value="T6SS_Vgr_RhsGE"/>
</dbReference>
<evidence type="ECO:0000313" key="8">
    <source>
        <dbReference type="Proteomes" id="UP000077857"/>
    </source>
</evidence>
<dbReference type="Pfam" id="PF04717">
    <property type="entry name" value="Phage_base_V"/>
    <property type="match status" value="1"/>
</dbReference>
<dbReference type="AlphaFoldDB" id="A0A177N948"/>
<comment type="similarity">
    <text evidence="2">Belongs to the VgrG protein family.</text>
</comment>
<sequence>MSLSQDQRVAKVTTALGDGVFVLYRMTGSEAVSSLFEYQLELLSESGTVDLKALLGTGLTVELALENGGSRWFNGIVTRVNQLGMLGDLYNYRVWLHPKAWLMTRSSNCRVLSPSVGESNQAAPTTASEIVKSILGNYGIVPTLNLNETYPEREFCVQYRETDFNLVSRLMEEEGIYYYFQHQNGSHTMVLCDNMQAHQALAGNATVKYYPPDNQGVRDEEHIFDWTFSRQIQSGGYYLNEYDFEAVTSDLKVASLIDGEHAESGKEIYDYPGEYKTATQGERYARLRMEQVRSEHEQIFAGGNVRGLATGLTFTLTEYPRADQNCQYMVLSTDISIRNNGFDSGVGGEEEYLCTYSVIKTAYVYRPPRLTRVPVVQGVQTAVVVGAEGDEILTDQYGRVKVQFHWDRLGTKNENSSCWVRVAQIWAGKNWGSMFIPRVGQEVVVDFLEGNPDNPIITGRVYNSVNMPPYGLDANKTQSGIKTRSTPNGEAGNFNELRFEDKKDEEEIYMQAEKNFTRIVKNNDVQKIGFERPDPGDQTIDIYNHRTVTLNQGNDKLTVKTGNRTVEIKQGNDELTVSSGNRTVSLGSGNLTVKLDKGAIAEEAEQSIELRVGSSSIKLDQSGVTIKGMTVKIQADTQAELKGLQTSVNGDGTLTLKGGVVMIN</sequence>
<dbReference type="Gene3D" id="4.10.220.110">
    <property type="match status" value="1"/>
</dbReference>
<evidence type="ECO:0000259" key="5">
    <source>
        <dbReference type="Pfam" id="PF04717"/>
    </source>
</evidence>
<dbReference type="PANTHER" id="PTHR32305">
    <property type="match status" value="1"/>
</dbReference>
<dbReference type="GO" id="GO:0005576">
    <property type="term" value="C:extracellular region"/>
    <property type="evidence" value="ECO:0007669"/>
    <property type="project" value="UniProtKB-SubCell"/>
</dbReference>
<dbReference type="NCBIfam" id="TIGR03361">
    <property type="entry name" value="VI_Rhs_Vgr"/>
    <property type="match status" value="1"/>
</dbReference>
<evidence type="ECO:0000313" key="7">
    <source>
        <dbReference type="EMBL" id="OAI14124.1"/>
    </source>
</evidence>
<dbReference type="Gene3D" id="2.30.110.50">
    <property type="match status" value="1"/>
</dbReference>
<organism evidence="7 8">
    <name type="scientific">Methylomonas koyamae</name>
    <dbReference type="NCBI Taxonomy" id="702114"/>
    <lineage>
        <taxon>Bacteria</taxon>
        <taxon>Pseudomonadati</taxon>
        <taxon>Pseudomonadota</taxon>
        <taxon>Gammaproteobacteria</taxon>
        <taxon>Methylococcales</taxon>
        <taxon>Methylococcaceae</taxon>
        <taxon>Methylomonas</taxon>
    </lineage>
</organism>
<evidence type="ECO:0000259" key="6">
    <source>
        <dbReference type="Pfam" id="PF22178"/>
    </source>
</evidence>
<gene>
    <name evidence="7" type="ORF">A1507_15710</name>
</gene>
<dbReference type="PANTHER" id="PTHR32305:SF15">
    <property type="entry name" value="PROTEIN RHSA-RELATED"/>
    <property type="match status" value="1"/>
</dbReference>
<dbReference type="SUPFAM" id="SSF69279">
    <property type="entry name" value="Phage tail proteins"/>
    <property type="match status" value="2"/>
</dbReference>
<reference evidence="7 8" key="1">
    <citation type="submission" date="2016-03" db="EMBL/GenBank/DDBJ databases">
        <authorList>
            <person name="Ploux O."/>
        </authorList>
    </citation>
    <scope>NUCLEOTIDE SEQUENCE [LARGE SCALE GENOMIC DNA]</scope>
    <source>
        <strain evidence="7 8">R-45378</strain>
    </source>
</reference>
<dbReference type="InterPro" id="IPR050708">
    <property type="entry name" value="T6SS_VgrG/RHS"/>
</dbReference>
<keyword evidence="3" id="KW-0964">Secreted</keyword>
<dbReference type="Pfam" id="PF22178">
    <property type="entry name" value="Gp5_trimer_C"/>
    <property type="match status" value="1"/>
</dbReference>
<dbReference type="OrthoDB" id="9762420at2"/>
<dbReference type="InterPro" id="IPR054030">
    <property type="entry name" value="Gp5_Vgr_C"/>
</dbReference>
<dbReference type="RefSeq" id="WP_064041188.1">
    <property type="nucleotide sequence ID" value="NZ_LUUJ01000093.1"/>
</dbReference>
<comment type="subcellular location">
    <subcellularLocation>
        <location evidence="1">Secreted</location>
    </subcellularLocation>
</comment>
<dbReference type="InterPro" id="IPR017847">
    <property type="entry name" value="T6SS_RhsGE_Vgr_subset"/>
</dbReference>
<dbReference type="EMBL" id="LUUJ01000093">
    <property type="protein sequence ID" value="OAI14124.1"/>
    <property type="molecule type" value="Genomic_DNA"/>
</dbReference>
<dbReference type="Proteomes" id="UP000077857">
    <property type="component" value="Unassembled WGS sequence"/>
</dbReference>
<comment type="caution">
    <text evidence="7">The sequence shown here is derived from an EMBL/GenBank/DDBJ whole genome shotgun (WGS) entry which is preliminary data.</text>
</comment>
<protein>
    <submittedName>
        <fullName evidence="7">Type VI secretion protein ImpA</fullName>
    </submittedName>
</protein>